<evidence type="ECO:0000313" key="3">
    <source>
        <dbReference type="Proteomes" id="UP000178977"/>
    </source>
</evidence>
<dbReference type="STRING" id="1802281.A3A44_02025"/>
<sequence>MEHETAETTENGDAPALRPRVRMSIAIAAIAIIGAWAYQGGAWTRAGIRPERVVTVAGERGAARGTVTLPVRWGDLGVKMVSTGVIDRDKLEALYAERGGLDASSRKLLASADNENLMITKENSGLVLNLLWALGLGAKNAILEKGPMADPAYGGAGKFASTGGWTLAAGEAMEHYSRHPFIVLTPQQQALVERVAKNIYRPCCNNSTYFPDCNHGMAMLGLLELMASQGVGEEEMYRAALRVNELWFPDTYATIATYLAGKGIRWENADPKEILGASYSSASGYQKILSQVTTPTRGGGNRCGVQ</sequence>
<comment type="caution">
    <text evidence="2">The sequence shown here is derived from an EMBL/GenBank/DDBJ whole genome shotgun (WGS) entry which is preliminary data.</text>
</comment>
<evidence type="ECO:0000256" key="1">
    <source>
        <dbReference type="SAM" id="Phobius"/>
    </source>
</evidence>
<keyword evidence="1" id="KW-0472">Membrane</keyword>
<proteinExistence type="predicted"/>
<evidence type="ECO:0000313" key="2">
    <source>
        <dbReference type="EMBL" id="OHA09738.1"/>
    </source>
</evidence>
<protein>
    <submittedName>
        <fullName evidence="2">Uncharacterized protein</fullName>
    </submittedName>
</protein>
<keyword evidence="1" id="KW-0812">Transmembrane</keyword>
<keyword evidence="1" id="KW-1133">Transmembrane helix</keyword>
<feature type="transmembrane region" description="Helical" evidence="1">
    <location>
        <begin position="20"/>
        <end position="38"/>
    </location>
</feature>
<gene>
    <name evidence="2" type="ORF">A3A44_02025</name>
</gene>
<accession>A0A1G2LDN3</accession>
<dbReference type="AlphaFoldDB" id="A0A1G2LDN3"/>
<organism evidence="2 3">
    <name type="scientific">Candidatus Sungbacteria bacterium RIFCSPLOWO2_01_FULL_60_25</name>
    <dbReference type="NCBI Taxonomy" id="1802281"/>
    <lineage>
        <taxon>Bacteria</taxon>
        <taxon>Candidatus Sungiibacteriota</taxon>
    </lineage>
</organism>
<reference evidence="2 3" key="1">
    <citation type="journal article" date="2016" name="Nat. Commun.">
        <title>Thousands of microbial genomes shed light on interconnected biogeochemical processes in an aquifer system.</title>
        <authorList>
            <person name="Anantharaman K."/>
            <person name="Brown C.T."/>
            <person name="Hug L.A."/>
            <person name="Sharon I."/>
            <person name="Castelle C.J."/>
            <person name="Probst A.J."/>
            <person name="Thomas B.C."/>
            <person name="Singh A."/>
            <person name="Wilkins M.J."/>
            <person name="Karaoz U."/>
            <person name="Brodie E.L."/>
            <person name="Williams K.H."/>
            <person name="Hubbard S.S."/>
            <person name="Banfield J.F."/>
        </authorList>
    </citation>
    <scope>NUCLEOTIDE SEQUENCE [LARGE SCALE GENOMIC DNA]</scope>
</reference>
<dbReference type="Proteomes" id="UP000178977">
    <property type="component" value="Unassembled WGS sequence"/>
</dbReference>
<dbReference type="EMBL" id="MHQT01000014">
    <property type="protein sequence ID" value="OHA09738.1"/>
    <property type="molecule type" value="Genomic_DNA"/>
</dbReference>
<name>A0A1G2LDN3_9BACT</name>